<gene>
    <name evidence="7" type="ORF">ElyMa_005889300</name>
</gene>
<dbReference type="Pfam" id="PF04937">
    <property type="entry name" value="DUF659"/>
    <property type="match status" value="1"/>
</dbReference>
<evidence type="ECO:0000256" key="3">
    <source>
        <dbReference type="ARBA" id="ARBA00022771"/>
    </source>
</evidence>
<comment type="caution">
    <text evidence="7">The sequence shown here is derived from an EMBL/GenBank/DDBJ whole genome shotgun (WGS) entry which is preliminary data.</text>
</comment>
<dbReference type="GO" id="GO:0005634">
    <property type="term" value="C:nucleus"/>
    <property type="evidence" value="ECO:0007669"/>
    <property type="project" value="UniProtKB-SubCell"/>
</dbReference>
<evidence type="ECO:0000259" key="6">
    <source>
        <dbReference type="Pfam" id="PF04937"/>
    </source>
</evidence>
<evidence type="ECO:0000256" key="5">
    <source>
        <dbReference type="ARBA" id="ARBA00023242"/>
    </source>
</evidence>
<feature type="domain" description="DUF659" evidence="6">
    <location>
        <begin position="31"/>
        <end position="166"/>
    </location>
</feature>
<keyword evidence="8" id="KW-1185">Reference proteome</keyword>
<keyword evidence="2" id="KW-0479">Metal-binding</keyword>
<evidence type="ECO:0000256" key="4">
    <source>
        <dbReference type="ARBA" id="ARBA00022833"/>
    </source>
</evidence>
<comment type="subcellular location">
    <subcellularLocation>
        <location evidence="1">Nucleus</location>
    </subcellularLocation>
</comment>
<keyword evidence="3" id="KW-0863">Zinc-finger</keyword>
<dbReference type="InterPro" id="IPR012337">
    <property type="entry name" value="RNaseH-like_sf"/>
</dbReference>
<dbReference type="AlphaFoldDB" id="A0AAV4G4V1"/>
<reference evidence="7 8" key="1">
    <citation type="journal article" date="2021" name="Elife">
        <title>Chloroplast acquisition without the gene transfer in kleptoplastic sea slugs, Plakobranchus ocellatus.</title>
        <authorList>
            <person name="Maeda T."/>
            <person name="Takahashi S."/>
            <person name="Yoshida T."/>
            <person name="Shimamura S."/>
            <person name="Takaki Y."/>
            <person name="Nagai Y."/>
            <person name="Toyoda A."/>
            <person name="Suzuki Y."/>
            <person name="Arimoto A."/>
            <person name="Ishii H."/>
            <person name="Satoh N."/>
            <person name="Nishiyama T."/>
            <person name="Hasebe M."/>
            <person name="Maruyama T."/>
            <person name="Minagawa J."/>
            <person name="Obokata J."/>
            <person name="Shigenobu S."/>
        </authorList>
    </citation>
    <scope>NUCLEOTIDE SEQUENCE [LARGE SCALE GENOMIC DNA]</scope>
</reference>
<keyword evidence="4" id="KW-0862">Zinc</keyword>
<dbReference type="InterPro" id="IPR007021">
    <property type="entry name" value="DUF659"/>
</dbReference>
<keyword evidence="5" id="KW-0539">Nucleus</keyword>
<dbReference type="SUPFAM" id="SSF53098">
    <property type="entry name" value="Ribonuclease H-like"/>
    <property type="match status" value="1"/>
</dbReference>
<dbReference type="EMBL" id="BMAT01011834">
    <property type="protein sequence ID" value="GFR80035.1"/>
    <property type="molecule type" value="Genomic_DNA"/>
</dbReference>
<evidence type="ECO:0000313" key="8">
    <source>
        <dbReference type="Proteomes" id="UP000762676"/>
    </source>
</evidence>
<dbReference type="GO" id="GO:0008270">
    <property type="term" value="F:zinc ion binding"/>
    <property type="evidence" value="ECO:0007669"/>
    <property type="project" value="UniProtKB-KW"/>
</dbReference>
<protein>
    <submittedName>
        <fullName evidence="7">Zinc finger BED domain-containing protein 1</fullName>
    </submittedName>
</protein>
<dbReference type="Proteomes" id="UP000762676">
    <property type="component" value="Unassembled WGS sequence"/>
</dbReference>
<evidence type="ECO:0000256" key="2">
    <source>
        <dbReference type="ARBA" id="ARBA00022723"/>
    </source>
</evidence>
<name>A0AAV4G4V1_9GAST</name>
<evidence type="ECO:0000256" key="1">
    <source>
        <dbReference type="ARBA" id="ARBA00004123"/>
    </source>
</evidence>
<dbReference type="PANTHER" id="PTHR46481">
    <property type="entry name" value="ZINC FINGER BED DOMAIN-CONTAINING PROTEIN 4"/>
    <property type="match status" value="1"/>
</dbReference>
<dbReference type="InterPro" id="IPR052035">
    <property type="entry name" value="ZnF_BED_domain_contain"/>
</dbReference>
<proteinExistence type="predicted"/>
<accession>A0AAV4G4V1</accession>
<dbReference type="SUPFAM" id="SSF140996">
    <property type="entry name" value="Hermes dimerisation domain"/>
    <property type="match status" value="1"/>
</dbReference>
<sequence>MVVGDLQPFSVVEDMWFRNLMRVMDPRYQLPSRQSLTQSMLPELYAREKLRVRGLLDTAESVSLTTDIWTSRKTQAFITVTAHAITPNWDLHSWVLDTTRMTEAHTAVNIKDMLSQIIAEWGITDKVTAVVTDNASNMVNAVQLLKTRHVPCFAHTLNLVVMDTLKELVHLAALRKKIRSIVSHFHSSVKSSEELEKAQMTKGACSSAEGPLKLIIEADTRWNSTYYMLERYLHLHTEVTTALCVVQRHEMCVTGDEVNSNKEVIDALKPFEMATMEMSGEKFTTMSLVMPMVQLLHETVRECGPNNIVAAELQKQLRKRYPCTEKSYLWAATTYLDPPFKRHAFYDDSNVRQIEEKLINASRLTQTADEREFQEVQASHSRRFKLHHHLQVLAPSQACGPSSMHK</sequence>
<evidence type="ECO:0000313" key="7">
    <source>
        <dbReference type="EMBL" id="GFR80035.1"/>
    </source>
</evidence>
<dbReference type="PANTHER" id="PTHR46481:SF10">
    <property type="entry name" value="ZINC FINGER BED DOMAIN-CONTAINING PROTEIN 39"/>
    <property type="match status" value="1"/>
</dbReference>
<organism evidence="7 8">
    <name type="scientific">Elysia marginata</name>
    <dbReference type="NCBI Taxonomy" id="1093978"/>
    <lineage>
        <taxon>Eukaryota</taxon>
        <taxon>Metazoa</taxon>
        <taxon>Spiralia</taxon>
        <taxon>Lophotrochozoa</taxon>
        <taxon>Mollusca</taxon>
        <taxon>Gastropoda</taxon>
        <taxon>Heterobranchia</taxon>
        <taxon>Euthyneura</taxon>
        <taxon>Panpulmonata</taxon>
        <taxon>Sacoglossa</taxon>
        <taxon>Placobranchoidea</taxon>
        <taxon>Plakobranchidae</taxon>
        <taxon>Elysia</taxon>
    </lineage>
</organism>